<organism evidence="2 3">
    <name type="scientific">Streptomyces viridosporus T7A</name>
    <dbReference type="NCBI Taxonomy" id="665577"/>
    <lineage>
        <taxon>Bacteria</taxon>
        <taxon>Bacillati</taxon>
        <taxon>Actinomycetota</taxon>
        <taxon>Actinomycetes</taxon>
        <taxon>Kitasatosporales</taxon>
        <taxon>Streptomycetaceae</taxon>
        <taxon>Streptomyces</taxon>
    </lineage>
</organism>
<proteinExistence type="predicted"/>
<dbReference type="EMBL" id="CP023700">
    <property type="protein sequence ID" value="QEU84455.1"/>
    <property type="molecule type" value="Genomic_DNA"/>
</dbReference>
<protein>
    <submittedName>
        <fullName evidence="2">Uncharacterized protein</fullName>
    </submittedName>
</protein>
<name>A0ABX6AAY8_STRVD</name>
<evidence type="ECO:0000256" key="1">
    <source>
        <dbReference type="SAM" id="MobiDB-lite"/>
    </source>
</evidence>
<feature type="compositionally biased region" description="Low complexity" evidence="1">
    <location>
        <begin position="60"/>
        <end position="79"/>
    </location>
</feature>
<dbReference type="Proteomes" id="UP000327143">
    <property type="component" value="Chromosome"/>
</dbReference>
<accession>A0ABX6AAY8</accession>
<sequence length="103" mass="10749">MDSTGTARRPLGNDAANRPYAEPTGGYAGRTPIYTALVAEWRARGRTVPEHHGARWASLAAPAASGRGPVPAVPFRVPVPLLPPPGAEAPEDLTGPPDPRAPR</sequence>
<keyword evidence="3" id="KW-1185">Reference proteome</keyword>
<evidence type="ECO:0000313" key="2">
    <source>
        <dbReference type="EMBL" id="QEU84455.1"/>
    </source>
</evidence>
<evidence type="ECO:0000313" key="3">
    <source>
        <dbReference type="Proteomes" id="UP000327143"/>
    </source>
</evidence>
<gene>
    <name evidence="2" type="ORF">CP969_06940</name>
</gene>
<feature type="region of interest" description="Disordered" evidence="1">
    <location>
        <begin position="1"/>
        <end position="31"/>
    </location>
</feature>
<reference evidence="2 3" key="1">
    <citation type="submission" date="2017-09" db="EMBL/GenBank/DDBJ databases">
        <authorList>
            <person name="Lee N."/>
            <person name="Cho B.-K."/>
        </authorList>
    </citation>
    <scope>NUCLEOTIDE SEQUENCE [LARGE SCALE GENOMIC DNA]</scope>
    <source>
        <strain evidence="2 3">ATCC 39115</strain>
    </source>
</reference>
<feature type="region of interest" description="Disordered" evidence="1">
    <location>
        <begin position="60"/>
        <end position="103"/>
    </location>
</feature>